<dbReference type="EMBL" id="QMBP01000006">
    <property type="protein sequence ID" value="RAZ90180.1"/>
    <property type="molecule type" value="Genomic_DNA"/>
</dbReference>
<evidence type="ECO:0000313" key="2">
    <source>
        <dbReference type="Proteomes" id="UP000251558"/>
    </source>
</evidence>
<gene>
    <name evidence="1" type="ORF">DPM33_15240</name>
</gene>
<sequence length="172" mass="18356">MLVGAIASLPAVAGAERALATTAAETSDERAVRLANELSEAMNGFMTPAGGTPHWVAHIGPSMHPDPVWFSQDAGSATDPLADTIAEYNAKLAEFSAIPVEQFVSSEVEEDIVMATYGPASDRLCYATPPATSLRGVAEAIRYAIDQRAFIDIAAERVVKSALAYLERRYRV</sequence>
<evidence type="ECO:0000313" key="1">
    <source>
        <dbReference type="EMBL" id="RAZ90180.1"/>
    </source>
</evidence>
<dbReference type="AlphaFoldDB" id="A0A330HQM0"/>
<dbReference type="Proteomes" id="UP000251558">
    <property type="component" value="Unassembled WGS sequence"/>
</dbReference>
<protein>
    <submittedName>
        <fullName evidence="1">Uncharacterized protein</fullName>
    </submittedName>
</protein>
<name>A0A330HQM0_9HYPH</name>
<accession>A0A330HQM0</accession>
<organism evidence="1 2">
    <name type="scientific">Mesorhizobium hawassense</name>
    <dbReference type="NCBI Taxonomy" id="1209954"/>
    <lineage>
        <taxon>Bacteria</taxon>
        <taxon>Pseudomonadati</taxon>
        <taxon>Pseudomonadota</taxon>
        <taxon>Alphaproteobacteria</taxon>
        <taxon>Hyphomicrobiales</taxon>
        <taxon>Phyllobacteriaceae</taxon>
        <taxon>Mesorhizobium</taxon>
    </lineage>
</organism>
<reference evidence="1 2" key="1">
    <citation type="submission" date="2018-07" db="EMBL/GenBank/DDBJ databases">
        <title>Diversity of Mesorhizobium strains in Brazil.</title>
        <authorList>
            <person name="Helene L.C.F."/>
            <person name="Dall'Agnol R."/>
            <person name="Delamuta J.R.M."/>
            <person name="Hungria M."/>
        </authorList>
    </citation>
    <scope>NUCLEOTIDE SEQUENCE [LARGE SCALE GENOMIC DNA]</scope>
    <source>
        <strain evidence="1 2">AC99b</strain>
    </source>
</reference>
<proteinExistence type="predicted"/>
<comment type="caution">
    <text evidence="1">The sequence shown here is derived from an EMBL/GenBank/DDBJ whole genome shotgun (WGS) entry which is preliminary data.</text>
</comment>
<keyword evidence="2" id="KW-1185">Reference proteome</keyword>